<comment type="similarity">
    <text evidence="5">Belongs to the ribonuclease III family.</text>
</comment>
<feature type="region of interest" description="Disordered" evidence="24">
    <location>
        <begin position="203"/>
        <end position="249"/>
    </location>
</feature>
<dbReference type="GO" id="GO:0031054">
    <property type="term" value="P:pre-miRNA processing"/>
    <property type="evidence" value="ECO:0007669"/>
    <property type="project" value="InterPro"/>
</dbReference>
<dbReference type="CDD" id="cd00593">
    <property type="entry name" value="RIBOc"/>
    <property type="match status" value="2"/>
</dbReference>
<keyword evidence="11" id="KW-0677">Repeat</keyword>
<evidence type="ECO:0000256" key="24">
    <source>
        <dbReference type="SAM" id="MobiDB-lite"/>
    </source>
</evidence>
<comment type="function">
    <text evidence="20">Executes the initial step of microRNA (miRNA) processing in the nucleus, that is the cleavage of pri-miRNA to release pre-miRNA. Involved in pre-rRNA processing. Cleaves double-strand RNA and does not cleave single-strand RNA. Involved in fertility. Required for the function or synthesis of the let-7 miRNA.</text>
</comment>
<evidence type="ECO:0000313" key="27">
    <source>
        <dbReference type="EMBL" id="KAG6441037.1"/>
    </source>
</evidence>
<evidence type="ECO:0000256" key="18">
    <source>
        <dbReference type="ARBA" id="ARBA00023242"/>
    </source>
</evidence>
<dbReference type="EC" id="3.1.26.3" evidence="6"/>
<dbReference type="GO" id="GO:0003723">
    <property type="term" value="F:RNA binding"/>
    <property type="evidence" value="ECO:0007669"/>
    <property type="project" value="UniProtKB-UniRule"/>
</dbReference>
<dbReference type="FunFam" id="3.30.160.20:FF:000012">
    <property type="entry name" value="Drosha ribonuclease III"/>
    <property type="match status" value="1"/>
</dbReference>
<dbReference type="EMBL" id="JH668283">
    <property type="protein sequence ID" value="KAG6441037.1"/>
    <property type="molecule type" value="Genomic_DNA"/>
</dbReference>
<dbReference type="InterPro" id="IPR044442">
    <property type="entry name" value="RNAse_III_DSRM__animal"/>
</dbReference>
<dbReference type="GO" id="GO:0004525">
    <property type="term" value="F:ribonuclease III activity"/>
    <property type="evidence" value="ECO:0007669"/>
    <property type="project" value="UniProtKB-EC"/>
</dbReference>
<dbReference type="SMART" id="SM00535">
    <property type="entry name" value="RIBOc"/>
    <property type="match status" value="2"/>
</dbReference>
<keyword evidence="9" id="KW-0540">Nuclease</keyword>
<dbReference type="InterPro" id="IPR011907">
    <property type="entry name" value="RNase_III"/>
</dbReference>
<proteinExistence type="inferred from homology"/>
<dbReference type="GO" id="GO:0006364">
    <property type="term" value="P:rRNA processing"/>
    <property type="evidence" value="ECO:0007669"/>
    <property type="project" value="InterPro"/>
</dbReference>
<keyword evidence="16" id="KW-0334">Gonadal differentiation</keyword>
<dbReference type="Pfam" id="PF26050">
    <property type="entry name" value="Helical_CED_Drosha"/>
    <property type="match status" value="1"/>
</dbReference>
<evidence type="ECO:0000256" key="9">
    <source>
        <dbReference type="ARBA" id="ARBA00022722"/>
    </source>
</evidence>
<keyword evidence="14" id="KW-0460">Magnesium</keyword>
<dbReference type="HAMAP" id="MF_00104">
    <property type="entry name" value="RNase_III"/>
    <property type="match status" value="1"/>
</dbReference>
<comment type="cofactor">
    <cofactor evidence="2">
        <name>Mn(2+)</name>
        <dbReference type="ChEBI" id="CHEBI:29035"/>
    </cofactor>
</comment>
<dbReference type="CDD" id="cd19877">
    <property type="entry name" value="DSRM_RNAse_III_meta_like"/>
    <property type="match status" value="1"/>
</dbReference>
<dbReference type="PROSITE" id="PS00517">
    <property type="entry name" value="RNASE_3_1"/>
    <property type="match status" value="1"/>
</dbReference>
<reference evidence="27" key="1">
    <citation type="journal article" date="2016" name="Insect Biochem. Mol. Biol.">
        <title>Multifaceted biological insights from a draft genome sequence of the tobacco hornworm moth, Manduca sexta.</title>
        <authorList>
            <person name="Kanost M.R."/>
            <person name="Arrese E.L."/>
            <person name="Cao X."/>
            <person name="Chen Y.R."/>
            <person name="Chellapilla S."/>
            <person name="Goldsmith M.R."/>
            <person name="Grosse-Wilde E."/>
            <person name="Heckel D.G."/>
            <person name="Herndon N."/>
            <person name="Jiang H."/>
            <person name="Papanicolaou A."/>
            <person name="Qu J."/>
            <person name="Soulages J.L."/>
            <person name="Vogel H."/>
            <person name="Walters J."/>
            <person name="Waterhouse R.M."/>
            <person name="Ahn S.J."/>
            <person name="Almeida F.C."/>
            <person name="An C."/>
            <person name="Aqrawi P."/>
            <person name="Bretschneider A."/>
            <person name="Bryant W.B."/>
            <person name="Bucks S."/>
            <person name="Chao H."/>
            <person name="Chevignon G."/>
            <person name="Christen J.M."/>
            <person name="Clarke D.F."/>
            <person name="Dittmer N.T."/>
            <person name="Ferguson L.C.F."/>
            <person name="Garavelou S."/>
            <person name="Gordon K.H.J."/>
            <person name="Gunaratna R.T."/>
            <person name="Han Y."/>
            <person name="Hauser F."/>
            <person name="He Y."/>
            <person name="Heidel-Fischer H."/>
            <person name="Hirsh A."/>
            <person name="Hu Y."/>
            <person name="Jiang H."/>
            <person name="Kalra D."/>
            <person name="Klinner C."/>
            <person name="Konig C."/>
            <person name="Kovar C."/>
            <person name="Kroll A.R."/>
            <person name="Kuwar S.S."/>
            <person name="Lee S.L."/>
            <person name="Lehman R."/>
            <person name="Li K."/>
            <person name="Li Z."/>
            <person name="Liang H."/>
            <person name="Lovelace S."/>
            <person name="Lu Z."/>
            <person name="Mansfield J.H."/>
            <person name="McCulloch K.J."/>
            <person name="Mathew T."/>
            <person name="Morton B."/>
            <person name="Muzny D.M."/>
            <person name="Neunemann D."/>
            <person name="Ongeri F."/>
            <person name="Pauchet Y."/>
            <person name="Pu L.L."/>
            <person name="Pyrousis I."/>
            <person name="Rao X.J."/>
            <person name="Redding A."/>
            <person name="Roesel C."/>
            <person name="Sanchez-Gracia A."/>
            <person name="Schaack S."/>
            <person name="Shukla A."/>
            <person name="Tetreau G."/>
            <person name="Wang Y."/>
            <person name="Xiong G.H."/>
            <person name="Traut W."/>
            <person name="Walsh T.K."/>
            <person name="Worley K.C."/>
            <person name="Wu D."/>
            <person name="Wu W."/>
            <person name="Wu Y.Q."/>
            <person name="Zhang X."/>
            <person name="Zou Z."/>
            <person name="Zucker H."/>
            <person name="Briscoe A.D."/>
            <person name="Burmester T."/>
            <person name="Clem R.J."/>
            <person name="Feyereisen R."/>
            <person name="Grimmelikhuijzen C.J.P."/>
            <person name="Hamodrakas S.J."/>
            <person name="Hansson B.S."/>
            <person name="Huguet E."/>
            <person name="Jermiin L.S."/>
            <person name="Lan Q."/>
            <person name="Lehman H.K."/>
            <person name="Lorenzen M."/>
            <person name="Merzendorfer H."/>
            <person name="Michalopoulos I."/>
            <person name="Morton D.B."/>
            <person name="Muthukrishnan S."/>
            <person name="Oakeshott J.G."/>
            <person name="Palmer W."/>
            <person name="Park Y."/>
            <person name="Passarelli A.L."/>
            <person name="Rozas J."/>
            <person name="Schwartz L.M."/>
            <person name="Smith W."/>
            <person name="Southgate A."/>
            <person name="Vilcinskas A."/>
            <person name="Vogt R."/>
            <person name="Wang P."/>
            <person name="Werren J."/>
            <person name="Yu X.Q."/>
            <person name="Zhou J.J."/>
            <person name="Brown S.J."/>
            <person name="Scherer S.E."/>
            <person name="Richards S."/>
            <person name="Blissard G.W."/>
        </authorList>
    </citation>
    <scope>NUCLEOTIDE SEQUENCE</scope>
</reference>
<evidence type="ECO:0000256" key="21">
    <source>
        <dbReference type="ARBA" id="ARBA00078955"/>
    </source>
</evidence>
<keyword evidence="18" id="KW-0539">Nucleus</keyword>
<evidence type="ECO:0000256" key="6">
    <source>
        <dbReference type="ARBA" id="ARBA00012177"/>
    </source>
</evidence>
<sequence>MSIPPINYSVPPPSLNMPPPVSPHHVSPATSNPNFYNHPPPLYHMPALQHADQSPYVAMASLPQFDVPPHVYPAYSDPLDVSQPTPHYYPPPVSNEYMYQNPEDYKNQDPQWYNSSGIDNGDLMAAPSTSKCIPRINERSSSTERYRYQYSSKEYLSKHRYSPGRSHSYEYRDYRDHDRYRDREREFDGEGRRDRYREIERERRRDRDREMERDRSRDYRYRSRSPTYHSHHGRSPSRSSTRDREAYYREKERYKEKEEYERRRYEYERYRSMSRYSSYRSHSRSCDSRASVRPRRSRSRNKRSCSRESYRPSRTREMSHYSHKNVPPKPMSDREKILEEYRKNYCQTSEDFIQKMEQWSKEHSVEEEEGPKMWYRSSPAELYYKPVEGGTGVQQTSKLEKLCEKFYTKLIERGRNARPEVDELPPLKTPKAKTCMHTNSPVMSVSRFNSTGEMNGGPLCRCSAKARRYGMRHGVYAGEETFPKCNPLQNNIDKLYHYRITVSPPTNFLIKAPTIIGHDEHEFLFSGFSMFSHYKLAKLPMCKVIRFNIEYTILYVEEPAPQNFTIKELDLFEEFLFYELLELVDLDLGKATDTTCSQFHFLPRFVRYLPEGGCEVLSMCEVIKYLIDESGLLIPPETLSDVHEMDHYTWQKFVDRIKGMIVTYPGKKPCSVRVDQLDRSPPTGESKHTKETKKFYPEIVHFGIRPPQLSYAGNPEYQRAWRYYVKYRHLIANMAKPSFNERQKLAAKEAQLQEIRMQNKMKRDVTVAMSSEGFHTTGLMCDVVQHAMLIPVLVRHLRFHKSLNTLEEKIGYVFKQRALLQTALTHPSYRENFGTNPDHARNSLTNCGIRQPEYGDRRIHYTRKKGIVTLINIMSRFGKNRETESEMKHNERLEFLGDAVVEFLSSIHLFKMFPGLAEGGLATYRAAIVQNQHLAQLARNIELEQFMLYAHGSDLCRDVVMRHAMANSFEALMGALFLDAGLQARHVADRVFSLALWYNEPMLHEAWTKERLHPLQEQEPLGDRKYIKDFEFLQRLTEFEDSIGVQFKHIRLLARAFTDRSVGFTHLTLGSNQRLEFLGDTVLQLVVSDRLYRHFPDHHEGHLSLLRSSLVNNRTQSMVCDDLNMSAYAIYNNPKAKPTTKKHKADLLEAFLGALFIDKNLEYCQAFCNACLFPRLQEFIMNQDWNDPKSKLQQCCLTLRSVEGGEPDIPVYKVIECLGPTNTRVYTVGVYFRGARLAAARGHSIQEAEMNAAEQALNSSHGKLYSIPIATRACTVYTVGVYFRGARLAAARGHSIQEAEMNAAEQALNSSHGKLYSIPIATRARTVYTVGVYFRGARLAASPPRADTPYRRPR</sequence>
<feature type="region of interest" description="Disordered" evidence="24">
    <location>
        <begin position="273"/>
        <end position="331"/>
    </location>
</feature>
<dbReference type="PANTHER" id="PTHR11207:SF0">
    <property type="entry name" value="RIBONUCLEASE 3"/>
    <property type="match status" value="1"/>
</dbReference>
<evidence type="ECO:0000256" key="19">
    <source>
        <dbReference type="ARBA" id="ARBA00032486"/>
    </source>
</evidence>
<evidence type="ECO:0000256" key="11">
    <source>
        <dbReference type="ARBA" id="ARBA00022737"/>
    </source>
</evidence>
<accession>A0A922CCD3</accession>
<dbReference type="GO" id="GO:0007506">
    <property type="term" value="P:gonadal mesoderm development"/>
    <property type="evidence" value="ECO:0007669"/>
    <property type="project" value="UniProtKB-KW"/>
</dbReference>
<dbReference type="FunFam" id="1.10.1520.10:FF:000002">
    <property type="entry name" value="Drosha ribonuclease III"/>
    <property type="match status" value="1"/>
</dbReference>
<gene>
    <name evidence="27" type="ORF">O3G_MSEX001574</name>
</gene>
<comment type="subcellular location">
    <subcellularLocation>
        <location evidence="4">Nucleus</location>
    </subcellularLocation>
</comment>
<feature type="compositionally biased region" description="Polar residues" evidence="24">
    <location>
        <begin position="108"/>
        <end position="118"/>
    </location>
</feature>
<keyword evidence="8" id="KW-0690">Ribosome biogenesis</keyword>
<evidence type="ECO:0000256" key="23">
    <source>
        <dbReference type="PROSITE-ProRule" id="PRU00266"/>
    </source>
</evidence>
<comment type="caution">
    <text evidence="27">The sequence shown here is derived from an EMBL/GenBank/DDBJ whole genome shotgun (WGS) entry which is preliminary data.</text>
</comment>
<evidence type="ECO:0000256" key="1">
    <source>
        <dbReference type="ARBA" id="ARBA00000109"/>
    </source>
</evidence>
<protein>
    <recommendedName>
        <fullName evidence="7">Ribonuclease 3</fullName>
        <ecNumber evidence="6">3.1.26.3</ecNumber>
    </recommendedName>
    <alternativeName>
        <fullName evidence="19">Ribonuclease III</fullName>
    </alternativeName>
    <alternativeName>
        <fullName evidence="21 22">protein Drosha</fullName>
    </alternativeName>
</protein>
<evidence type="ECO:0000256" key="10">
    <source>
        <dbReference type="ARBA" id="ARBA00022723"/>
    </source>
</evidence>
<evidence type="ECO:0000313" key="28">
    <source>
        <dbReference type="Proteomes" id="UP000791440"/>
    </source>
</evidence>
<evidence type="ECO:0000256" key="13">
    <source>
        <dbReference type="ARBA" id="ARBA00022801"/>
    </source>
</evidence>
<evidence type="ECO:0000256" key="7">
    <source>
        <dbReference type="ARBA" id="ARBA00017706"/>
    </source>
</evidence>
<dbReference type="SMART" id="SM00358">
    <property type="entry name" value="DSRM"/>
    <property type="match status" value="1"/>
</dbReference>
<dbReference type="Pfam" id="PF00636">
    <property type="entry name" value="Ribonuclease_3"/>
    <property type="match status" value="1"/>
</dbReference>
<keyword evidence="13" id="KW-0378">Hydrolase</keyword>
<dbReference type="GO" id="GO:0031053">
    <property type="term" value="P:primary miRNA processing"/>
    <property type="evidence" value="ECO:0007669"/>
    <property type="project" value="TreeGrafter"/>
</dbReference>
<keyword evidence="10" id="KW-0479">Metal-binding</keyword>
<feature type="compositionally biased region" description="Basic and acidic residues" evidence="24">
    <location>
        <begin position="240"/>
        <end position="249"/>
    </location>
</feature>
<name>A0A922CCD3_MANSE</name>
<evidence type="ECO:0000256" key="14">
    <source>
        <dbReference type="ARBA" id="ARBA00022842"/>
    </source>
</evidence>
<comment type="cofactor">
    <cofactor evidence="3">
        <name>Mg(2+)</name>
        <dbReference type="ChEBI" id="CHEBI:18420"/>
    </cofactor>
</comment>
<dbReference type="InterPro" id="IPR000999">
    <property type="entry name" value="RNase_III_dom"/>
</dbReference>
<keyword evidence="17" id="KW-0464">Manganese</keyword>
<dbReference type="PANTHER" id="PTHR11207">
    <property type="entry name" value="RIBONUCLEASE III"/>
    <property type="match status" value="1"/>
</dbReference>
<dbReference type="InterPro" id="IPR058938">
    <property type="entry name" value="Helical_CED_Drosha"/>
</dbReference>
<evidence type="ECO:0000256" key="2">
    <source>
        <dbReference type="ARBA" id="ARBA00001936"/>
    </source>
</evidence>
<feature type="compositionally biased region" description="Basic and acidic residues" evidence="24">
    <location>
        <begin position="203"/>
        <end position="221"/>
    </location>
</feature>
<organism evidence="27 28">
    <name type="scientific">Manduca sexta</name>
    <name type="common">Tobacco hawkmoth</name>
    <name type="synonym">Tobacco hornworm</name>
    <dbReference type="NCBI Taxonomy" id="7130"/>
    <lineage>
        <taxon>Eukaryota</taxon>
        <taxon>Metazoa</taxon>
        <taxon>Ecdysozoa</taxon>
        <taxon>Arthropoda</taxon>
        <taxon>Hexapoda</taxon>
        <taxon>Insecta</taxon>
        <taxon>Pterygota</taxon>
        <taxon>Neoptera</taxon>
        <taxon>Endopterygota</taxon>
        <taxon>Lepidoptera</taxon>
        <taxon>Glossata</taxon>
        <taxon>Ditrysia</taxon>
        <taxon>Bombycoidea</taxon>
        <taxon>Sphingidae</taxon>
        <taxon>Sphinginae</taxon>
        <taxon>Sphingini</taxon>
        <taxon>Manduca</taxon>
    </lineage>
</organism>
<dbReference type="PROSITE" id="PS50142">
    <property type="entry name" value="RNASE_3_2"/>
    <property type="match status" value="2"/>
</dbReference>
<evidence type="ECO:0000256" key="5">
    <source>
        <dbReference type="ARBA" id="ARBA00010183"/>
    </source>
</evidence>
<evidence type="ECO:0000256" key="3">
    <source>
        <dbReference type="ARBA" id="ARBA00001946"/>
    </source>
</evidence>
<evidence type="ECO:0000256" key="12">
    <source>
        <dbReference type="ARBA" id="ARBA00022759"/>
    </source>
</evidence>
<feature type="region of interest" description="Disordered" evidence="24">
    <location>
        <begin position="97"/>
        <end position="130"/>
    </location>
</feature>
<evidence type="ECO:0000259" key="26">
    <source>
        <dbReference type="PROSITE" id="PS50142"/>
    </source>
</evidence>
<evidence type="ECO:0000256" key="16">
    <source>
        <dbReference type="ARBA" id="ARBA00023156"/>
    </source>
</evidence>
<feature type="compositionally biased region" description="Basic residues" evidence="24">
    <location>
        <begin position="292"/>
        <end position="304"/>
    </location>
</feature>
<feature type="domain" description="DRBM" evidence="25">
    <location>
        <begin position="1187"/>
        <end position="1262"/>
    </location>
</feature>
<dbReference type="InterPro" id="IPR014720">
    <property type="entry name" value="dsRBD_dom"/>
</dbReference>
<comment type="catalytic activity">
    <reaction evidence="1">
        <text>Endonucleolytic cleavage to 5'-phosphomonoester.</text>
        <dbReference type="EC" id="3.1.26.3"/>
    </reaction>
</comment>
<keyword evidence="12" id="KW-0255">Endonuclease</keyword>
<dbReference type="Proteomes" id="UP000791440">
    <property type="component" value="Unassembled WGS sequence"/>
</dbReference>
<feature type="compositionally biased region" description="Basic and acidic residues" evidence="24">
    <location>
        <begin position="305"/>
        <end position="320"/>
    </location>
</feature>
<evidence type="ECO:0000256" key="15">
    <source>
        <dbReference type="ARBA" id="ARBA00022884"/>
    </source>
</evidence>
<dbReference type="PROSITE" id="PS50137">
    <property type="entry name" value="DS_RBD"/>
    <property type="match status" value="1"/>
</dbReference>
<dbReference type="GO" id="GO:0046872">
    <property type="term" value="F:metal ion binding"/>
    <property type="evidence" value="ECO:0007669"/>
    <property type="project" value="UniProtKB-KW"/>
</dbReference>
<dbReference type="Pfam" id="PF00035">
    <property type="entry name" value="dsrm"/>
    <property type="match status" value="1"/>
</dbReference>
<keyword evidence="16" id="KW-0221">Differentiation</keyword>
<dbReference type="Pfam" id="PF14622">
    <property type="entry name" value="Ribonucleas_3_3"/>
    <property type="match status" value="1"/>
</dbReference>
<evidence type="ECO:0000259" key="25">
    <source>
        <dbReference type="PROSITE" id="PS50137"/>
    </source>
</evidence>
<evidence type="ECO:0000256" key="8">
    <source>
        <dbReference type="ARBA" id="ARBA00022517"/>
    </source>
</evidence>
<evidence type="ECO:0000256" key="22">
    <source>
        <dbReference type="ARBA" id="ARBA00083702"/>
    </source>
</evidence>
<feature type="domain" description="RNase III" evidence="26">
    <location>
        <begin position="803"/>
        <end position="981"/>
    </location>
</feature>
<evidence type="ECO:0000256" key="20">
    <source>
        <dbReference type="ARBA" id="ARBA00060285"/>
    </source>
</evidence>
<keyword evidence="28" id="KW-1185">Reference proteome</keyword>
<evidence type="ECO:0000256" key="4">
    <source>
        <dbReference type="ARBA" id="ARBA00004123"/>
    </source>
</evidence>
<reference evidence="27" key="2">
    <citation type="submission" date="2020-12" db="EMBL/GenBank/DDBJ databases">
        <authorList>
            <person name="Kanost M."/>
        </authorList>
    </citation>
    <scope>NUCLEOTIDE SEQUENCE</scope>
</reference>
<feature type="domain" description="RNase III" evidence="26">
    <location>
        <begin position="1036"/>
        <end position="1160"/>
    </location>
</feature>
<keyword evidence="15 23" id="KW-0694">RNA-binding</keyword>
<evidence type="ECO:0000256" key="17">
    <source>
        <dbReference type="ARBA" id="ARBA00023211"/>
    </source>
</evidence>
<dbReference type="GO" id="GO:0070877">
    <property type="term" value="C:microprocessor complex"/>
    <property type="evidence" value="ECO:0007669"/>
    <property type="project" value="TreeGrafter"/>
</dbReference>